<sequence length="42" mass="4600">MVRKIDMSANKGPSRITMLPVGASRSGKTHFAATWPRPVFLS</sequence>
<protein>
    <submittedName>
        <fullName evidence="1">Uncharacterized protein</fullName>
    </submittedName>
</protein>
<name>A0A0F9CNM2_9ZZZZ</name>
<reference evidence="1" key="1">
    <citation type="journal article" date="2015" name="Nature">
        <title>Complex archaea that bridge the gap between prokaryotes and eukaryotes.</title>
        <authorList>
            <person name="Spang A."/>
            <person name="Saw J.H."/>
            <person name="Jorgensen S.L."/>
            <person name="Zaremba-Niedzwiedzka K."/>
            <person name="Martijn J."/>
            <person name="Lind A.E."/>
            <person name="van Eijk R."/>
            <person name="Schleper C."/>
            <person name="Guy L."/>
            <person name="Ettema T.J."/>
        </authorList>
    </citation>
    <scope>NUCLEOTIDE SEQUENCE</scope>
</reference>
<gene>
    <name evidence="1" type="ORF">LCGC14_2379240</name>
</gene>
<dbReference type="AlphaFoldDB" id="A0A0F9CNM2"/>
<accession>A0A0F9CNM2</accession>
<feature type="non-terminal residue" evidence="1">
    <location>
        <position position="42"/>
    </location>
</feature>
<organism evidence="1">
    <name type="scientific">marine sediment metagenome</name>
    <dbReference type="NCBI Taxonomy" id="412755"/>
    <lineage>
        <taxon>unclassified sequences</taxon>
        <taxon>metagenomes</taxon>
        <taxon>ecological metagenomes</taxon>
    </lineage>
</organism>
<dbReference type="EMBL" id="LAZR01035242">
    <property type="protein sequence ID" value="KKL28032.1"/>
    <property type="molecule type" value="Genomic_DNA"/>
</dbReference>
<proteinExistence type="predicted"/>
<comment type="caution">
    <text evidence="1">The sequence shown here is derived from an EMBL/GenBank/DDBJ whole genome shotgun (WGS) entry which is preliminary data.</text>
</comment>
<evidence type="ECO:0000313" key="1">
    <source>
        <dbReference type="EMBL" id="KKL28032.1"/>
    </source>
</evidence>